<dbReference type="GO" id="GO:0016567">
    <property type="term" value="P:protein ubiquitination"/>
    <property type="evidence" value="ECO:0000318"/>
    <property type="project" value="GO_Central"/>
</dbReference>
<dbReference type="InParanoid" id="A0A059AHT5"/>
<sequence length="364" mass="41749">MEEGTRKRPWSDLPPEILSMIGNRLCTRMDVLRFRSICSSFRSSIPAPRPWFPFRIPRVERSTLFLKKTTVYALETPGGAATGPGRARWLLKLEETELGHMRMLSVFSRWRIRPSPRKFPMTFDFLQYRIVELCRGYFLDRGIGGLGQRYWGWWSDQNIFGLNAVMHPDCCVWSDLDQCSVYFIDEEGRLAYWKYGDENGSLVDDPKGGFYEDIAVYEGEVCVVDKLGSVSQLDSSFRLRSISAGPCGFHGGDYWKHLVVSSGDLYVVDRHERSFRTPEFRAYRLDRQCGRWEEVSSLGNSAFFICDDCSFAVAAPEFAGCKGDCIYYKDRRSCWTPSPIENFLVFGLAERTTQVGGRLPGGRF</sequence>
<name>A0A059AHT5_EUCGR</name>
<dbReference type="AlphaFoldDB" id="A0A059AHT5"/>
<dbReference type="PANTHER" id="PTHR47123">
    <property type="entry name" value="F-BOX PROTEIN SKIP23"/>
    <property type="match status" value="1"/>
</dbReference>
<feature type="domain" description="F-box" evidence="1">
    <location>
        <begin position="13"/>
        <end position="54"/>
    </location>
</feature>
<dbReference type="PANTHER" id="PTHR47123:SF6">
    <property type="entry name" value="F-BOX PROTEIN SKIP23-LIKE ISOFORM X1"/>
    <property type="match status" value="1"/>
</dbReference>
<accession>A0A059AHT5</accession>
<dbReference type="OMA" id="NNMEGEF"/>
<proteinExistence type="predicted"/>
<dbReference type="InterPro" id="IPR001810">
    <property type="entry name" value="F-box_dom"/>
</dbReference>
<reference evidence="2" key="1">
    <citation type="submission" date="2013-07" db="EMBL/GenBank/DDBJ databases">
        <title>The genome of Eucalyptus grandis.</title>
        <authorList>
            <person name="Schmutz J."/>
            <person name="Hayes R."/>
            <person name="Myburg A."/>
            <person name="Tuskan G."/>
            <person name="Grattapaglia D."/>
            <person name="Rokhsar D.S."/>
        </authorList>
    </citation>
    <scope>NUCLEOTIDE SEQUENCE</scope>
    <source>
        <tissue evidence="2">Leaf extractions</tissue>
    </source>
</reference>
<organism evidence="2">
    <name type="scientific">Eucalyptus grandis</name>
    <name type="common">Flooded gum</name>
    <dbReference type="NCBI Taxonomy" id="71139"/>
    <lineage>
        <taxon>Eukaryota</taxon>
        <taxon>Viridiplantae</taxon>
        <taxon>Streptophyta</taxon>
        <taxon>Embryophyta</taxon>
        <taxon>Tracheophyta</taxon>
        <taxon>Spermatophyta</taxon>
        <taxon>Magnoliopsida</taxon>
        <taxon>eudicotyledons</taxon>
        <taxon>Gunneridae</taxon>
        <taxon>Pentapetalae</taxon>
        <taxon>rosids</taxon>
        <taxon>malvids</taxon>
        <taxon>Myrtales</taxon>
        <taxon>Myrtaceae</taxon>
        <taxon>Myrtoideae</taxon>
        <taxon>Eucalypteae</taxon>
        <taxon>Eucalyptus</taxon>
    </lineage>
</organism>
<dbReference type="Pfam" id="PF03478">
    <property type="entry name" value="Beta-prop_KIB1-4"/>
    <property type="match status" value="1"/>
</dbReference>
<dbReference type="Gramene" id="KCW53241">
    <property type="protein sequence ID" value="KCW53241"/>
    <property type="gene ID" value="EUGRSUZ_J02510"/>
</dbReference>
<gene>
    <name evidence="2" type="ORF">EUGRSUZ_J02510</name>
</gene>
<evidence type="ECO:0000313" key="2">
    <source>
        <dbReference type="EMBL" id="KCW53241.1"/>
    </source>
</evidence>
<dbReference type="InterPro" id="IPR051304">
    <property type="entry name" value="SCF_F-box_domain"/>
</dbReference>
<dbReference type="InterPro" id="IPR005174">
    <property type="entry name" value="KIB1-4_b-propeller"/>
</dbReference>
<protein>
    <recommendedName>
        <fullName evidence="1">F-box domain-containing protein</fullName>
    </recommendedName>
</protein>
<dbReference type="FunCoup" id="A0A059AHT5">
    <property type="interactions" value="2"/>
</dbReference>
<evidence type="ECO:0000259" key="1">
    <source>
        <dbReference type="SMART" id="SM00256"/>
    </source>
</evidence>
<dbReference type="eggNOG" id="ENOG502QW71">
    <property type="taxonomic scope" value="Eukaryota"/>
</dbReference>
<dbReference type="SMART" id="SM00256">
    <property type="entry name" value="FBOX"/>
    <property type="match status" value="1"/>
</dbReference>
<dbReference type="EMBL" id="KK198762">
    <property type="protein sequence ID" value="KCW53241.1"/>
    <property type="molecule type" value="Genomic_DNA"/>
</dbReference>